<sequence length="577" mass="62249">MPVSEHVIKSSLKAIEEPTSAHSVAHAPVVGEPSTSIAPIPQNDSRLISRRSSTAHGRLSTDSEGHHRSIFTHGEKWFIVAICGFAGTFSPLTSNIYFPALPTLASQFNVSVELINLTITVYMVMQAVAPSFWGTFADHYGRRPFFLACMLVLCLTCVGLALVPTNAYWLLMLLRCVQAAGSASTIALSAGVVADISEPHERGTFFGFMGIGPMVGPCLGPILGGALSQGLGWRSIFWFLAIASALLITRTPRFLPETLHSIVGDGSTKPSAIYCPLIPLVGRHRQRPLRSAPQPPSHDSKPKKPFTNPLKAFTHPDIVLILLYTGIINAASYSVSASISTLFVTTYPWLSQTDLGLVFLAMGGGMMAGSVAVGRFLDWEYGRVGRALGKKKETDNNEGKEAIGAVSDDAGRGDRRKEVEAGFPIEKARLRTMPFILMTFIACVVGYGWCLQAKVNMAGPLLLQIVGTVGFMVMAQMNTAQILLVDLFPTQGSTITACNNLVRSSLGAAFVSVIDLILTALHGPGWTFVLIAGICLVVGGPVLAIEMKWGPIWRERRRRNSIAVVTDVEKRETEQEA</sequence>
<feature type="transmembrane region" description="Helical" evidence="7">
    <location>
        <begin position="205"/>
        <end position="225"/>
    </location>
</feature>
<feature type="transmembrane region" description="Helical" evidence="7">
    <location>
        <begin position="461"/>
        <end position="488"/>
    </location>
</feature>
<evidence type="ECO:0000256" key="4">
    <source>
        <dbReference type="ARBA" id="ARBA00022989"/>
    </source>
</evidence>
<evidence type="ECO:0000256" key="5">
    <source>
        <dbReference type="ARBA" id="ARBA00023136"/>
    </source>
</evidence>
<keyword evidence="5 7" id="KW-0472">Membrane</keyword>
<evidence type="ECO:0000256" key="7">
    <source>
        <dbReference type="SAM" id="Phobius"/>
    </source>
</evidence>
<dbReference type="RefSeq" id="XP_007310876.1">
    <property type="nucleotide sequence ID" value="XM_007310814.1"/>
</dbReference>
<dbReference type="OMA" id="GPIWRER"/>
<feature type="transmembrane region" description="Helical" evidence="7">
    <location>
        <begin position="231"/>
        <end position="249"/>
    </location>
</feature>
<feature type="transmembrane region" description="Helical" evidence="7">
    <location>
        <begin position="355"/>
        <end position="377"/>
    </location>
</feature>
<dbReference type="Pfam" id="PF07690">
    <property type="entry name" value="MFS_1"/>
    <property type="match status" value="1"/>
</dbReference>
<dbReference type="PANTHER" id="PTHR23502:SF51">
    <property type="entry name" value="QUINIDINE RESISTANCE PROTEIN 1-RELATED"/>
    <property type="match status" value="1"/>
</dbReference>
<dbReference type="GO" id="GO:0022857">
    <property type="term" value="F:transmembrane transporter activity"/>
    <property type="evidence" value="ECO:0007669"/>
    <property type="project" value="InterPro"/>
</dbReference>
<feature type="transmembrane region" description="Helical" evidence="7">
    <location>
        <begin position="169"/>
        <end position="193"/>
    </location>
</feature>
<evidence type="ECO:0000313" key="9">
    <source>
        <dbReference type="EMBL" id="EIM79911.1"/>
    </source>
</evidence>
<proteinExistence type="predicted"/>
<evidence type="ECO:0000256" key="6">
    <source>
        <dbReference type="SAM" id="MobiDB-lite"/>
    </source>
</evidence>
<dbReference type="AlphaFoldDB" id="R7RWZ8"/>
<comment type="subcellular location">
    <subcellularLocation>
        <location evidence="1">Membrane</location>
        <topology evidence="1">Multi-pass membrane protein</topology>
    </subcellularLocation>
</comment>
<evidence type="ECO:0000256" key="3">
    <source>
        <dbReference type="ARBA" id="ARBA00022692"/>
    </source>
</evidence>
<dbReference type="Proteomes" id="UP000053927">
    <property type="component" value="Unassembled WGS sequence"/>
</dbReference>
<feature type="region of interest" description="Disordered" evidence="6">
    <location>
        <begin position="287"/>
        <end position="309"/>
    </location>
</feature>
<keyword evidence="3 7" id="KW-0812">Transmembrane</keyword>
<dbReference type="Gene3D" id="1.20.1250.20">
    <property type="entry name" value="MFS general substrate transporter like domains"/>
    <property type="match status" value="1"/>
</dbReference>
<dbReference type="GeneID" id="18806480"/>
<feature type="transmembrane region" description="Helical" evidence="7">
    <location>
        <begin position="145"/>
        <end position="163"/>
    </location>
</feature>
<feature type="transmembrane region" description="Helical" evidence="7">
    <location>
        <begin position="500"/>
        <end position="521"/>
    </location>
</feature>
<dbReference type="OrthoDB" id="440553at2759"/>
<evidence type="ECO:0000256" key="1">
    <source>
        <dbReference type="ARBA" id="ARBA00004141"/>
    </source>
</evidence>
<dbReference type="PANTHER" id="PTHR23502">
    <property type="entry name" value="MAJOR FACILITATOR SUPERFAMILY"/>
    <property type="match status" value="1"/>
</dbReference>
<accession>R7RWZ8</accession>
<reference evidence="10" key="1">
    <citation type="journal article" date="2012" name="Science">
        <title>The Paleozoic origin of enzymatic lignin decomposition reconstructed from 31 fungal genomes.</title>
        <authorList>
            <person name="Floudas D."/>
            <person name="Binder M."/>
            <person name="Riley R."/>
            <person name="Barry K."/>
            <person name="Blanchette R.A."/>
            <person name="Henrissat B."/>
            <person name="Martinez A.T."/>
            <person name="Otillar R."/>
            <person name="Spatafora J.W."/>
            <person name="Yadav J.S."/>
            <person name="Aerts A."/>
            <person name="Benoit I."/>
            <person name="Boyd A."/>
            <person name="Carlson A."/>
            <person name="Copeland A."/>
            <person name="Coutinho P.M."/>
            <person name="de Vries R.P."/>
            <person name="Ferreira P."/>
            <person name="Findley K."/>
            <person name="Foster B."/>
            <person name="Gaskell J."/>
            <person name="Glotzer D."/>
            <person name="Gorecki P."/>
            <person name="Heitman J."/>
            <person name="Hesse C."/>
            <person name="Hori C."/>
            <person name="Igarashi K."/>
            <person name="Jurgens J.A."/>
            <person name="Kallen N."/>
            <person name="Kersten P."/>
            <person name="Kohler A."/>
            <person name="Kuees U."/>
            <person name="Kumar T.K.A."/>
            <person name="Kuo A."/>
            <person name="LaButti K."/>
            <person name="Larrondo L.F."/>
            <person name="Lindquist E."/>
            <person name="Ling A."/>
            <person name="Lombard V."/>
            <person name="Lucas S."/>
            <person name="Lundell T."/>
            <person name="Martin R."/>
            <person name="McLaughlin D.J."/>
            <person name="Morgenstern I."/>
            <person name="Morin E."/>
            <person name="Murat C."/>
            <person name="Nagy L.G."/>
            <person name="Nolan M."/>
            <person name="Ohm R.A."/>
            <person name="Patyshakuliyeva A."/>
            <person name="Rokas A."/>
            <person name="Ruiz-Duenas F.J."/>
            <person name="Sabat G."/>
            <person name="Salamov A."/>
            <person name="Samejima M."/>
            <person name="Schmutz J."/>
            <person name="Slot J.C."/>
            <person name="St John F."/>
            <person name="Stenlid J."/>
            <person name="Sun H."/>
            <person name="Sun S."/>
            <person name="Syed K."/>
            <person name="Tsang A."/>
            <person name="Wiebenga A."/>
            <person name="Young D."/>
            <person name="Pisabarro A."/>
            <person name="Eastwood D.C."/>
            <person name="Martin F."/>
            <person name="Cullen D."/>
            <person name="Grigoriev I.V."/>
            <person name="Hibbett D.S."/>
        </authorList>
    </citation>
    <scope>NUCLEOTIDE SEQUENCE [LARGE SCALE GENOMIC DNA]</scope>
    <source>
        <strain evidence="10">FP-91666</strain>
    </source>
</reference>
<dbReference type="FunFam" id="1.20.1720.10:FF:000009">
    <property type="entry name" value="MFS multidrug transporter"/>
    <property type="match status" value="1"/>
</dbReference>
<feature type="transmembrane region" description="Helical" evidence="7">
    <location>
        <begin position="527"/>
        <end position="549"/>
    </location>
</feature>
<dbReference type="InterPro" id="IPR020846">
    <property type="entry name" value="MFS_dom"/>
</dbReference>
<name>R7RWZ8_STEHR</name>
<organism evidence="9 10">
    <name type="scientific">Stereum hirsutum (strain FP-91666)</name>
    <name type="common">White-rot fungus</name>
    <dbReference type="NCBI Taxonomy" id="721885"/>
    <lineage>
        <taxon>Eukaryota</taxon>
        <taxon>Fungi</taxon>
        <taxon>Dikarya</taxon>
        <taxon>Basidiomycota</taxon>
        <taxon>Agaricomycotina</taxon>
        <taxon>Agaricomycetes</taxon>
        <taxon>Russulales</taxon>
        <taxon>Stereaceae</taxon>
        <taxon>Stereum</taxon>
    </lineage>
</organism>
<feature type="domain" description="Major facilitator superfamily (MFS) profile" evidence="8">
    <location>
        <begin position="79"/>
        <end position="550"/>
    </location>
</feature>
<evidence type="ECO:0000256" key="2">
    <source>
        <dbReference type="ARBA" id="ARBA00022448"/>
    </source>
</evidence>
<feature type="region of interest" description="Disordered" evidence="6">
    <location>
        <begin position="392"/>
        <end position="411"/>
    </location>
</feature>
<dbReference type="PROSITE" id="PS50850">
    <property type="entry name" value="MFS"/>
    <property type="match status" value="1"/>
</dbReference>
<feature type="compositionally biased region" description="Basic and acidic residues" evidence="6">
    <location>
        <begin position="392"/>
        <end position="401"/>
    </location>
</feature>
<dbReference type="eggNOG" id="KOG0255">
    <property type="taxonomic scope" value="Eukaryota"/>
</dbReference>
<protein>
    <submittedName>
        <fullName evidence="9">MFS general substrate transporter</fullName>
    </submittedName>
</protein>
<keyword evidence="4 7" id="KW-1133">Transmembrane helix</keyword>
<feature type="transmembrane region" description="Helical" evidence="7">
    <location>
        <begin position="435"/>
        <end position="455"/>
    </location>
</feature>
<dbReference type="GO" id="GO:0005886">
    <property type="term" value="C:plasma membrane"/>
    <property type="evidence" value="ECO:0007669"/>
    <property type="project" value="TreeGrafter"/>
</dbReference>
<gene>
    <name evidence="9" type="ORF">STEHIDRAFT_68973</name>
</gene>
<evidence type="ECO:0000259" key="8">
    <source>
        <dbReference type="PROSITE" id="PS50850"/>
    </source>
</evidence>
<dbReference type="EMBL" id="JH687400">
    <property type="protein sequence ID" value="EIM79911.1"/>
    <property type="molecule type" value="Genomic_DNA"/>
</dbReference>
<dbReference type="InterPro" id="IPR036259">
    <property type="entry name" value="MFS_trans_sf"/>
</dbReference>
<dbReference type="KEGG" id="shs:STEHIDRAFT_68973"/>
<keyword evidence="2" id="KW-0813">Transport</keyword>
<feature type="transmembrane region" description="Helical" evidence="7">
    <location>
        <begin position="77"/>
        <end position="98"/>
    </location>
</feature>
<dbReference type="PRINTS" id="PR01035">
    <property type="entry name" value="TCRTETA"/>
</dbReference>
<feature type="transmembrane region" description="Helical" evidence="7">
    <location>
        <begin position="318"/>
        <end position="343"/>
    </location>
</feature>
<dbReference type="InterPro" id="IPR001958">
    <property type="entry name" value="Tet-R_TetA/multi-R_MdtG-like"/>
</dbReference>
<evidence type="ECO:0000313" key="10">
    <source>
        <dbReference type="Proteomes" id="UP000053927"/>
    </source>
</evidence>
<dbReference type="SUPFAM" id="SSF103473">
    <property type="entry name" value="MFS general substrate transporter"/>
    <property type="match status" value="1"/>
</dbReference>
<dbReference type="InterPro" id="IPR011701">
    <property type="entry name" value="MFS"/>
</dbReference>
<keyword evidence="10" id="KW-1185">Reference proteome</keyword>
<feature type="transmembrane region" description="Helical" evidence="7">
    <location>
        <begin position="110"/>
        <end position="133"/>
    </location>
</feature>